<reference evidence="2" key="1">
    <citation type="journal article" date="2019" name="Int. J. Syst. Evol. Microbiol.">
        <title>The Global Catalogue of Microorganisms (GCM) 10K type strain sequencing project: providing services to taxonomists for standard genome sequencing and annotation.</title>
        <authorList>
            <consortium name="The Broad Institute Genomics Platform"/>
            <consortium name="The Broad Institute Genome Sequencing Center for Infectious Disease"/>
            <person name="Wu L."/>
            <person name="Ma J."/>
        </authorList>
    </citation>
    <scope>NUCLEOTIDE SEQUENCE [LARGE SCALE GENOMIC DNA]</scope>
    <source>
        <strain evidence="2">CCM 7043</strain>
    </source>
</reference>
<evidence type="ECO:0008006" key="3">
    <source>
        <dbReference type="Google" id="ProtNLM"/>
    </source>
</evidence>
<proteinExistence type="predicted"/>
<accession>A0ABW4VCX4</accession>
<protein>
    <recommendedName>
        <fullName evidence="3">3-methyladenine DNA glycosylase AlkD</fullName>
    </recommendedName>
</protein>
<dbReference type="Proteomes" id="UP001597338">
    <property type="component" value="Unassembled WGS sequence"/>
</dbReference>
<comment type="caution">
    <text evidence="1">The sequence shown here is derived from an EMBL/GenBank/DDBJ whole genome shotgun (WGS) entry which is preliminary data.</text>
</comment>
<evidence type="ECO:0000313" key="2">
    <source>
        <dbReference type="Proteomes" id="UP001597338"/>
    </source>
</evidence>
<sequence>MTQYPVPPALAPLLGSHEAQEQLPVAFDPDRWARELQSVLSEDVVRLALESEATTTLVRPGRRSVARQTIATLADATDLTDDDQVLSLWLLMLAWGNGEQSRWGFQNAANALAQPDVLLDNLRMTAAILRGAEDTDELAVAYRAWRPGSYVSESFFSKWFAFAGRRDGRIWQPLILDENVWKTLNDTLGLTVSDLVGSKKPAAKYQAYVEIVHEWAESPNHAQWIEWVLFSQNGKPVGGPIG</sequence>
<gene>
    <name evidence="1" type="ORF">ACFSL2_23155</name>
</gene>
<dbReference type="Pfam" id="PF21790">
    <property type="entry name" value="OGG"/>
    <property type="match status" value="1"/>
</dbReference>
<dbReference type="EMBL" id="JBHUHF010000001">
    <property type="protein sequence ID" value="MFD2028409.1"/>
    <property type="molecule type" value="Genomic_DNA"/>
</dbReference>
<evidence type="ECO:0000313" key="1">
    <source>
        <dbReference type="EMBL" id="MFD2028409.1"/>
    </source>
</evidence>
<name>A0ABW4VCX4_9MICO</name>
<dbReference type="InterPro" id="IPR048868">
    <property type="entry name" value="OGG-like_put"/>
</dbReference>
<keyword evidence="2" id="KW-1185">Reference proteome</keyword>
<organism evidence="1 2">
    <name type="scientific">Promicromonospora aerolata</name>
    <dbReference type="NCBI Taxonomy" id="195749"/>
    <lineage>
        <taxon>Bacteria</taxon>
        <taxon>Bacillati</taxon>
        <taxon>Actinomycetota</taxon>
        <taxon>Actinomycetes</taxon>
        <taxon>Micrococcales</taxon>
        <taxon>Promicromonosporaceae</taxon>
        <taxon>Promicromonospora</taxon>
    </lineage>
</organism>
<dbReference type="RefSeq" id="WP_377200098.1">
    <property type="nucleotide sequence ID" value="NZ_JBHUHF010000001.1"/>
</dbReference>